<dbReference type="Proteomes" id="UP001457282">
    <property type="component" value="Unassembled WGS sequence"/>
</dbReference>
<gene>
    <name evidence="2" type="ORF">M0R45_038258</name>
</gene>
<keyword evidence="3" id="KW-1185">Reference proteome</keyword>
<evidence type="ECO:0000313" key="2">
    <source>
        <dbReference type="EMBL" id="KAK9914481.1"/>
    </source>
</evidence>
<evidence type="ECO:0000313" key="3">
    <source>
        <dbReference type="Proteomes" id="UP001457282"/>
    </source>
</evidence>
<protein>
    <submittedName>
        <fullName evidence="2">Uncharacterized protein</fullName>
    </submittedName>
</protein>
<feature type="region of interest" description="Disordered" evidence="1">
    <location>
        <begin position="87"/>
        <end position="111"/>
    </location>
</feature>
<reference evidence="2 3" key="1">
    <citation type="journal article" date="2023" name="G3 (Bethesda)">
        <title>A chromosome-length genome assembly and annotation of blackberry (Rubus argutus, cv. 'Hillquist').</title>
        <authorList>
            <person name="Bruna T."/>
            <person name="Aryal R."/>
            <person name="Dudchenko O."/>
            <person name="Sargent D.J."/>
            <person name="Mead D."/>
            <person name="Buti M."/>
            <person name="Cavallini A."/>
            <person name="Hytonen T."/>
            <person name="Andres J."/>
            <person name="Pham M."/>
            <person name="Weisz D."/>
            <person name="Mascagni F."/>
            <person name="Usai G."/>
            <person name="Natali L."/>
            <person name="Bassil N."/>
            <person name="Fernandez G.E."/>
            <person name="Lomsadze A."/>
            <person name="Armour M."/>
            <person name="Olukolu B."/>
            <person name="Poorten T."/>
            <person name="Britton C."/>
            <person name="Davik J."/>
            <person name="Ashrafi H."/>
            <person name="Aiden E.L."/>
            <person name="Borodovsky M."/>
            <person name="Worthington M."/>
        </authorList>
    </citation>
    <scope>NUCLEOTIDE SEQUENCE [LARGE SCALE GENOMIC DNA]</scope>
    <source>
        <strain evidence="2">PI 553951</strain>
    </source>
</reference>
<proteinExistence type="predicted"/>
<accession>A0AAW1W514</accession>
<organism evidence="2 3">
    <name type="scientific">Rubus argutus</name>
    <name type="common">Southern blackberry</name>
    <dbReference type="NCBI Taxonomy" id="59490"/>
    <lineage>
        <taxon>Eukaryota</taxon>
        <taxon>Viridiplantae</taxon>
        <taxon>Streptophyta</taxon>
        <taxon>Embryophyta</taxon>
        <taxon>Tracheophyta</taxon>
        <taxon>Spermatophyta</taxon>
        <taxon>Magnoliopsida</taxon>
        <taxon>eudicotyledons</taxon>
        <taxon>Gunneridae</taxon>
        <taxon>Pentapetalae</taxon>
        <taxon>rosids</taxon>
        <taxon>fabids</taxon>
        <taxon>Rosales</taxon>
        <taxon>Rosaceae</taxon>
        <taxon>Rosoideae</taxon>
        <taxon>Rosoideae incertae sedis</taxon>
        <taxon>Rubus</taxon>
    </lineage>
</organism>
<sequence>MSLISSKLCVPEYKHQAVIEKIFAEVDRDIDRLLPLLTLVVFVEYATVRLLRLPSSPPPPPSPINSLEFEVSADVLLEHQYLLSLSSSSSNNINNHEDEEMGLEKERPDSLEAKKQQSCLLYLYPRL</sequence>
<comment type="caution">
    <text evidence="2">The sequence shown here is derived from an EMBL/GenBank/DDBJ whole genome shotgun (WGS) entry which is preliminary data.</text>
</comment>
<dbReference type="AlphaFoldDB" id="A0AAW1W514"/>
<name>A0AAW1W514_RUBAR</name>
<feature type="compositionally biased region" description="Basic and acidic residues" evidence="1">
    <location>
        <begin position="102"/>
        <end position="111"/>
    </location>
</feature>
<evidence type="ECO:0000256" key="1">
    <source>
        <dbReference type="SAM" id="MobiDB-lite"/>
    </source>
</evidence>
<dbReference type="EMBL" id="JBEDUW010000007">
    <property type="protein sequence ID" value="KAK9914481.1"/>
    <property type="molecule type" value="Genomic_DNA"/>
</dbReference>